<organism evidence="2 3">
    <name type="scientific">Neotoma lepida</name>
    <name type="common">Desert woodrat</name>
    <dbReference type="NCBI Taxonomy" id="56216"/>
    <lineage>
        <taxon>Eukaryota</taxon>
        <taxon>Metazoa</taxon>
        <taxon>Chordata</taxon>
        <taxon>Craniata</taxon>
        <taxon>Vertebrata</taxon>
        <taxon>Euteleostomi</taxon>
        <taxon>Mammalia</taxon>
        <taxon>Eutheria</taxon>
        <taxon>Euarchontoglires</taxon>
        <taxon>Glires</taxon>
        <taxon>Rodentia</taxon>
        <taxon>Myomorpha</taxon>
        <taxon>Muroidea</taxon>
        <taxon>Cricetidae</taxon>
        <taxon>Neotominae</taxon>
        <taxon>Neotoma</taxon>
    </lineage>
</organism>
<comment type="caution">
    <text evidence="2">The sequence shown here is derived from an EMBL/GenBank/DDBJ whole genome shotgun (WGS) entry which is preliminary data.</text>
</comment>
<accession>A0A1A6GU66</accession>
<reference evidence="2 3" key="1">
    <citation type="submission" date="2016-06" db="EMBL/GenBank/DDBJ databases">
        <title>The Draft Genome Sequence and Annotation of the Desert Woodrat Neotoma lepida.</title>
        <authorList>
            <person name="Campbell M."/>
            <person name="Oakeson K.F."/>
            <person name="Yandell M."/>
            <person name="Halpert J.R."/>
            <person name="Dearing D."/>
        </authorList>
    </citation>
    <scope>NUCLEOTIDE SEQUENCE [LARGE SCALE GENOMIC DNA]</scope>
    <source>
        <strain evidence="2">417</strain>
        <tissue evidence="2">Liver</tissue>
    </source>
</reference>
<feature type="compositionally biased region" description="Basic and acidic residues" evidence="1">
    <location>
        <begin position="39"/>
        <end position="62"/>
    </location>
</feature>
<gene>
    <name evidence="2" type="ORF">A6R68_02592</name>
</gene>
<proteinExistence type="predicted"/>
<feature type="compositionally biased region" description="Polar residues" evidence="1">
    <location>
        <begin position="63"/>
        <end position="77"/>
    </location>
</feature>
<feature type="region of interest" description="Disordered" evidence="1">
    <location>
        <begin position="1"/>
        <end position="77"/>
    </location>
</feature>
<protein>
    <submittedName>
        <fullName evidence="2">Uncharacterized protein</fullName>
    </submittedName>
</protein>
<evidence type="ECO:0000313" key="3">
    <source>
        <dbReference type="Proteomes" id="UP000092124"/>
    </source>
</evidence>
<keyword evidence="3" id="KW-1185">Reference proteome</keyword>
<sequence>MPPDQHLELRRIPAAKTAPSPWQHPVMPVCQTVSVPSAKGKETQRMEKSHVQGMSEHVEKAKTQSFKSDIQDTQHQNSRAVGPYFVSPELRSQQNAWLAELRHRDSPASHCI</sequence>
<dbReference type="AlphaFoldDB" id="A0A1A6GU66"/>
<feature type="compositionally biased region" description="Basic and acidic residues" evidence="1">
    <location>
        <begin position="1"/>
        <end position="11"/>
    </location>
</feature>
<name>A0A1A6GU66_NEOLE</name>
<dbReference type="EMBL" id="LZPO01075859">
    <property type="protein sequence ID" value="OBS68877.1"/>
    <property type="molecule type" value="Genomic_DNA"/>
</dbReference>
<dbReference type="Proteomes" id="UP000092124">
    <property type="component" value="Unassembled WGS sequence"/>
</dbReference>
<evidence type="ECO:0000313" key="2">
    <source>
        <dbReference type="EMBL" id="OBS68877.1"/>
    </source>
</evidence>
<evidence type="ECO:0000256" key="1">
    <source>
        <dbReference type="SAM" id="MobiDB-lite"/>
    </source>
</evidence>